<dbReference type="AlphaFoldDB" id="A0A9P8A6J3"/>
<evidence type="ECO:0000313" key="3">
    <source>
        <dbReference type="Proteomes" id="UP000717515"/>
    </source>
</evidence>
<dbReference type="Proteomes" id="UP000717515">
    <property type="component" value="Unassembled WGS sequence"/>
</dbReference>
<reference evidence="2" key="1">
    <citation type="submission" date="2021-07" db="EMBL/GenBank/DDBJ databases">
        <title>Draft genome of Mortierella alpina, strain LL118, isolated from an aspen leaf litter sample.</title>
        <authorList>
            <person name="Yang S."/>
            <person name="Vinatzer B.A."/>
        </authorList>
    </citation>
    <scope>NUCLEOTIDE SEQUENCE</scope>
    <source>
        <strain evidence="2">LL118</strain>
    </source>
</reference>
<gene>
    <name evidence="2" type="ORF">KVV02_001818</name>
</gene>
<comment type="caution">
    <text evidence="2">The sequence shown here is derived from an EMBL/GenBank/DDBJ whole genome shotgun (WGS) entry which is preliminary data.</text>
</comment>
<feature type="region of interest" description="Disordered" evidence="1">
    <location>
        <begin position="1"/>
        <end position="83"/>
    </location>
</feature>
<feature type="region of interest" description="Disordered" evidence="1">
    <location>
        <begin position="112"/>
        <end position="152"/>
    </location>
</feature>
<feature type="compositionally biased region" description="Polar residues" evidence="1">
    <location>
        <begin position="47"/>
        <end position="69"/>
    </location>
</feature>
<proteinExistence type="predicted"/>
<evidence type="ECO:0000256" key="1">
    <source>
        <dbReference type="SAM" id="MobiDB-lite"/>
    </source>
</evidence>
<protein>
    <submittedName>
        <fullName evidence="2">Uncharacterized protein</fullName>
    </submittedName>
</protein>
<name>A0A9P8A6J3_MORAP</name>
<organism evidence="2 3">
    <name type="scientific">Mortierella alpina</name>
    <name type="common">Oleaginous fungus</name>
    <name type="synonym">Mortierella renispora</name>
    <dbReference type="NCBI Taxonomy" id="64518"/>
    <lineage>
        <taxon>Eukaryota</taxon>
        <taxon>Fungi</taxon>
        <taxon>Fungi incertae sedis</taxon>
        <taxon>Mucoromycota</taxon>
        <taxon>Mortierellomycotina</taxon>
        <taxon>Mortierellomycetes</taxon>
        <taxon>Mortierellales</taxon>
        <taxon>Mortierellaceae</taxon>
        <taxon>Mortierella</taxon>
    </lineage>
</organism>
<feature type="compositionally biased region" description="Polar residues" evidence="1">
    <location>
        <begin position="16"/>
        <end position="30"/>
    </location>
</feature>
<dbReference type="EMBL" id="JAIFTL010000112">
    <property type="protein sequence ID" value="KAG9323187.1"/>
    <property type="molecule type" value="Genomic_DNA"/>
</dbReference>
<feature type="compositionally biased region" description="Acidic residues" evidence="1">
    <location>
        <begin position="132"/>
        <end position="141"/>
    </location>
</feature>
<sequence>MASLLAALGSVERSPPRSTVSQHAFFSSDSHSLRRNTSDLDLRRTKSACSSFRPNRNTSHGTTQSSSRRCSPPVKKPRRQRWKDASYNCTNVYPHVDTTDTLAMMMMIDGVDHHGGGGDDETDDTSNSGGSDDFDSDDDKDDHDHDPYENDSNSAMIVELGHQHCRPRVFDDTATIAFYISPLAISQLATGLWTRSRPACVIINTRIPRGTRFDDMDWSPDALRMLTTPNAGGSSLLSEVLSLEMLSRCLGAHLAKTEMEIGYLFVSQPITDYSITLPNLSPRLHVGVSVTRAFSFIGAYRRAECRQLLWKKLSGILASTKNVVNERFFKQILHVWVPNGKVARTVQATYRSLPTELTRNTVVVISVVNAPWVFSNRR</sequence>
<evidence type="ECO:0000313" key="2">
    <source>
        <dbReference type="EMBL" id="KAG9323187.1"/>
    </source>
</evidence>
<accession>A0A9P8A6J3</accession>